<accession>A0ABT0AK54</accession>
<gene>
    <name evidence="1" type="ORF">GYN19_02850</name>
</gene>
<dbReference type="RefSeq" id="WP_243913756.1">
    <property type="nucleotide sequence ID" value="NZ_JAAEDA010000003.1"/>
</dbReference>
<sequence>MNAKEIKEIIKNTKNVENIRDVEILQTKEAHTTSSVYTTFAAKAYAVTGFDFNVIEEIDGRKFAKKIWEETTISGQVREADHDSFKYNSGIDYEILIENPEDNSKLNSWTGNIGFENKDRVEACGNHSKVVSAERVTSDITKVTYEDEVVYYFNY</sequence>
<reference evidence="1 2" key="1">
    <citation type="journal article" date="2022" name="Microbiol. Res.">
        <title>Comparative genome analysis, predicted lifestyle and antimicrobial strategies of Lactococcus carnosus and Lactococcus paracarnosus isolated from meat.</title>
        <authorList>
            <person name="Werum V."/>
            <person name="Ehrmann M."/>
            <person name="Vogel R."/>
            <person name="Hilgarth M."/>
        </authorList>
    </citation>
    <scope>NUCLEOTIDE SEQUENCE [LARGE SCALE GENOMIC DNA]</scope>
    <source>
        <strain evidence="1 2">TMW21897</strain>
    </source>
</reference>
<proteinExistence type="predicted"/>
<comment type="caution">
    <text evidence="1">The sequence shown here is derived from an EMBL/GenBank/DDBJ whole genome shotgun (WGS) entry which is preliminary data.</text>
</comment>
<name>A0ABT0AK54_9LACT</name>
<keyword evidence="2" id="KW-1185">Reference proteome</keyword>
<protein>
    <submittedName>
        <fullName evidence="1">Uncharacterized protein</fullName>
    </submittedName>
</protein>
<dbReference type="EMBL" id="JAAEDA010000003">
    <property type="protein sequence ID" value="MCJ1976897.1"/>
    <property type="molecule type" value="Genomic_DNA"/>
</dbReference>
<organism evidence="1 2">
    <name type="scientific">Pseudolactococcus paracarnosus</name>
    <dbReference type="NCBI Taxonomy" id="2749962"/>
    <lineage>
        <taxon>Bacteria</taxon>
        <taxon>Bacillati</taxon>
        <taxon>Bacillota</taxon>
        <taxon>Bacilli</taxon>
        <taxon>Lactobacillales</taxon>
        <taxon>Streptococcaceae</taxon>
        <taxon>Pseudolactococcus</taxon>
    </lineage>
</organism>
<dbReference type="Proteomes" id="UP001522462">
    <property type="component" value="Unassembled WGS sequence"/>
</dbReference>
<evidence type="ECO:0000313" key="2">
    <source>
        <dbReference type="Proteomes" id="UP001522462"/>
    </source>
</evidence>
<evidence type="ECO:0000313" key="1">
    <source>
        <dbReference type="EMBL" id="MCJ1976897.1"/>
    </source>
</evidence>